<dbReference type="KEGG" id="peh:Spb1_03620"/>
<name>A0A518GIT6_9PLAN</name>
<proteinExistence type="predicted"/>
<evidence type="ECO:0000313" key="1">
    <source>
        <dbReference type="EMBL" id="QDV28499.1"/>
    </source>
</evidence>
<reference evidence="1 2" key="1">
    <citation type="submission" date="2019-02" db="EMBL/GenBank/DDBJ databases">
        <title>Deep-cultivation of Planctomycetes and their phenomic and genomic characterization uncovers novel biology.</title>
        <authorList>
            <person name="Wiegand S."/>
            <person name="Jogler M."/>
            <person name="Boedeker C."/>
            <person name="Pinto D."/>
            <person name="Vollmers J."/>
            <person name="Rivas-Marin E."/>
            <person name="Kohn T."/>
            <person name="Peeters S.H."/>
            <person name="Heuer A."/>
            <person name="Rast P."/>
            <person name="Oberbeckmann S."/>
            <person name="Bunk B."/>
            <person name="Jeske O."/>
            <person name="Meyerdierks A."/>
            <person name="Storesund J.E."/>
            <person name="Kallscheuer N."/>
            <person name="Luecker S."/>
            <person name="Lage O.M."/>
            <person name="Pohl T."/>
            <person name="Merkel B.J."/>
            <person name="Hornburger P."/>
            <person name="Mueller R.-W."/>
            <person name="Bruemmer F."/>
            <person name="Labrenz M."/>
            <person name="Spormann A.M."/>
            <person name="Op den Camp H."/>
            <person name="Overmann J."/>
            <person name="Amann R."/>
            <person name="Jetten M.S.M."/>
            <person name="Mascher T."/>
            <person name="Medema M.H."/>
            <person name="Devos D.P."/>
            <person name="Kaster A.-K."/>
            <person name="Ovreas L."/>
            <person name="Rohde M."/>
            <person name="Galperin M.Y."/>
            <person name="Jogler C."/>
        </authorList>
    </citation>
    <scope>NUCLEOTIDE SEQUENCE [LARGE SCALE GENOMIC DNA]</scope>
    <source>
        <strain evidence="1 2">Spb1</strain>
    </source>
</reference>
<keyword evidence="2" id="KW-1185">Reference proteome</keyword>
<dbReference type="EMBL" id="CP036299">
    <property type="protein sequence ID" value="QDV28499.1"/>
    <property type="molecule type" value="Genomic_DNA"/>
</dbReference>
<sequence length="52" mass="5701">MSKPLISGLIPCVVQIPATTNLAQQISQIHPEDFSHPILEVRPQMGHSETLP</sequence>
<protein>
    <submittedName>
        <fullName evidence="1">Uncharacterized protein</fullName>
    </submittedName>
</protein>
<accession>A0A518GIT6</accession>
<gene>
    <name evidence="1" type="ORF">Spb1_03620</name>
</gene>
<dbReference type="Proteomes" id="UP000315349">
    <property type="component" value="Chromosome"/>
</dbReference>
<organism evidence="1 2">
    <name type="scientific">Planctopirus ephydatiae</name>
    <dbReference type="NCBI Taxonomy" id="2528019"/>
    <lineage>
        <taxon>Bacteria</taxon>
        <taxon>Pseudomonadati</taxon>
        <taxon>Planctomycetota</taxon>
        <taxon>Planctomycetia</taxon>
        <taxon>Planctomycetales</taxon>
        <taxon>Planctomycetaceae</taxon>
        <taxon>Planctopirus</taxon>
    </lineage>
</organism>
<dbReference type="AlphaFoldDB" id="A0A518GIT6"/>
<evidence type="ECO:0000313" key="2">
    <source>
        <dbReference type="Proteomes" id="UP000315349"/>
    </source>
</evidence>